<protein>
    <recommendedName>
        <fullName evidence="4">RING-type domain-containing protein</fullName>
    </recommendedName>
</protein>
<feature type="compositionally biased region" description="Basic and acidic residues" evidence="1">
    <location>
        <begin position="120"/>
        <end position="129"/>
    </location>
</feature>
<dbReference type="Proteomes" id="UP001355207">
    <property type="component" value="Chromosome 1"/>
</dbReference>
<feature type="compositionally biased region" description="Acidic residues" evidence="1">
    <location>
        <begin position="141"/>
        <end position="151"/>
    </location>
</feature>
<feature type="compositionally biased region" description="Polar residues" evidence="1">
    <location>
        <begin position="9"/>
        <end position="18"/>
    </location>
</feature>
<evidence type="ECO:0008006" key="4">
    <source>
        <dbReference type="Google" id="ProtNLM"/>
    </source>
</evidence>
<feature type="region of interest" description="Disordered" evidence="1">
    <location>
        <begin position="103"/>
        <end position="233"/>
    </location>
</feature>
<dbReference type="GeneID" id="91091875"/>
<feature type="compositionally biased region" description="Polar residues" evidence="1">
    <location>
        <begin position="130"/>
        <end position="139"/>
    </location>
</feature>
<gene>
    <name evidence="2" type="ORF">L201_001203</name>
</gene>
<proteinExistence type="predicted"/>
<organism evidence="2 3">
    <name type="scientific">Kwoniella dendrophila CBS 6074</name>
    <dbReference type="NCBI Taxonomy" id="1295534"/>
    <lineage>
        <taxon>Eukaryota</taxon>
        <taxon>Fungi</taxon>
        <taxon>Dikarya</taxon>
        <taxon>Basidiomycota</taxon>
        <taxon>Agaricomycotina</taxon>
        <taxon>Tremellomycetes</taxon>
        <taxon>Tremellales</taxon>
        <taxon>Cryptococcaceae</taxon>
        <taxon>Kwoniella</taxon>
    </lineage>
</organism>
<keyword evidence="3" id="KW-1185">Reference proteome</keyword>
<feature type="region of interest" description="Disordered" evidence="1">
    <location>
        <begin position="1"/>
        <end position="79"/>
    </location>
</feature>
<evidence type="ECO:0000313" key="2">
    <source>
        <dbReference type="EMBL" id="WWC86330.1"/>
    </source>
</evidence>
<dbReference type="EMBL" id="CP144098">
    <property type="protein sequence ID" value="WWC86330.1"/>
    <property type="molecule type" value="Genomic_DNA"/>
</dbReference>
<feature type="compositionally biased region" description="Acidic residues" evidence="1">
    <location>
        <begin position="159"/>
        <end position="187"/>
    </location>
</feature>
<dbReference type="AlphaFoldDB" id="A0AAX4JP42"/>
<feature type="compositionally biased region" description="Polar residues" evidence="1">
    <location>
        <begin position="217"/>
        <end position="227"/>
    </location>
</feature>
<sequence length="352" mass="39789">MKGIIKPLLTTQPKNPNKNRNKESYRSFRDSSSSSSIEEEEEEEDLAISIALEESDPFDPVHAEIPTRFQPGRNAKRKAQDLIDNNLLREKVWLDTIEVLKEAKRHKLKTSLEPTSMKAAVERQKRSESSRGSTQSNYNAEEPEEDEDEEEAHQHSDAESENTDGSSEDDSDGEDELHDDDSGDEDNPLPPEIEGNSCAQSRLEEIRQSRKRHNRILPSSQKETTPLDSHAKRSKPCSTHIYVRKLSRTGTSIEEICLFCQDSILDIKRSAKLKGLDTYLTIWRCTTCVARYCIGCAEQHVIHDKGVTNLRSSVKKKSKCPHCRSIWSSSDILAQAEQLDKGSTVIGKQNVL</sequence>
<feature type="compositionally biased region" description="Acidic residues" evidence="1">
    <location>
        <begin position="37"/>
        <end position="46"/>
    </location>
</feature>
<evidence type="ECO:0000256" key="1">
    <source>
        <dbReference type="SAM" id="MobiDB-lite"/>
    </source>
</evidence>
<reference evidence="2 3" key="1">
    <citation type="submission" date="2024-01" db="EMBL/GenBank/DDBJ databases">
        <title>Comparative genomics of Cryptococcus and Kwoniella reveals pathogenesis evolution and contrasting modes of karyotype evolution via chromosome fusion or intercentromeric recombination.</title>
        <authorList>
            <person name="Coelho M.A."/>
            <person name="David-Palma M."/>
            <person name="Shea T."/>
            <person name="Bowers K."/>
            <person name="McGinley-Smith S."/>
            <person name="Mohammad A.W."/>
            <person name="Gnirke A."/>
            <person name="Yurkov A.M."/>
            <person name="Nowrousian M."/>
            <person name="Sun S."/>
            <person name="Cuomo C.A."/>
            <person name="Heitman J."/>
        </authorList>
    </citation>
    <scope>NUCLEOTIDE SEQUENCE [LARGE SCALE GENOMIC DNA]</scope>
    <source>
        <strain evidence="2 3">CBS 6074</strain>
    </source>
</reference>
<accession>A0AAX4JP42</accession>
<feature type="compositionally biased region" description="Basic and acidic residues" evidence="1">
    <location>
        <begin position="20"/>
        <end position="29"/>
    </location>
</feature>
<evidence type="ECO:0000313" key="3">
    <source>
        <dbReference type="Proteomes" id="UP001355207"/>
    </source>
</evidence>
<name>A0AAX4JP42_9TREE</name>
<dbReference type="RefSeq" id="XP_066073093.1">
    <property type="nucleotide sequence ID" value="XM_066216996.1"/>
</dbReference>